<proteinExistence type="predicted"/>
<sequence>MSIAPWFEAAAEFERDLLERNAPLAELHREVQASGAARLKSAAALRAPSPWRGITSASGMRQAIMEAEVYALLKDYAARVSASIDSADGARWAAFVDEGLTRSRRGLLVDEVRSSAAGALQLRDAWGFRPAVPNRAFIDCGCGYAESGVIGKGLCIECGELVVRRWSAEELRLLAMVPEYRGRVEEILVDTEARQQKQIGVRSETPFADVASKRARGGRALRRLRRSGRRLLVSTEGDLPSERWTQLARLTSRALQTSLPLEGRRADKRGLGAAGLAALALKGDRDILG</sequence>
<dbReference type="STRING" id="582680.RS86_00015"/>
<dbReference type="PATRIC" id="fig|582680.6.peg.14"/>
<name>A0A0F0LX44_9MICO</name>
<accession>A0A0F0LX44</accession>
<organism evidence="1 2">
    <name type="scientific">Microbacterium azadirachtae</name>
    <dbReference type="NCBI Taxonomy" id="582680"/>
    <lineage>
        <taxon>Bacteria</taxon>
        <taxon>Bacillati</taxon>
        <taxon>Actinomycetota</taxon>
        <taxon>Actinomycetes</taxon>
        <taxon>Micrococcales</taxon>
        <taxon>Microbacteriaceae</taxon>
        <taxon>Microbacterium</taxon>
    </lineage>
</organism>
<evidence type="ECO:0000313" key="2">
    <source>
        <dbReference type="Proteomes" id="UP000033740"/>
    </source>
</evidence>
<protein>
    <submittedName>
        <fullName evidence="1">Uncharacterized protein</fullName>
    </submittedName>
</protein>
<reference evidence="1 2" key="1">
    <citation type="submission" date="2015-02" db="EMBL/GenBank/DDBJ databases">
        <title>Draft genome sequences of ten Microbacterium spp. with emphasis on heavy metal contaminated environments.</title>
        <authorList>
            <person name="Corretto E."/>
        </authorList>
    </citation>
    <scope>NUCLEOTIDE SEQUENCE [LARGE SCALE GENOMIC DNA]</scope>
    <source>
        <strain evidence="1 2">ARN176</strain>
    </source>
</reference>
<dbReference type="EMBL" id="JYIX01000005">
    <property type="protein sequence ID" value="KJL38811.1"/>
    <property type="molecule type" value="Genomic_DNA"/>
</dbReference>
<dbReference type="Proteomes" id="UP000033740">
    <property type="component" value="Unassembled WGS sequence"/>
</dbReference>
<gene>
    <name evidence="1" type="ORF">RS86_00015</name>
</gene>
<keyword evidence="2" id="KW-1185">Reference proteome</keyword>
<dbReference type="AlphaFoldDB" id="A0A0F0LX44"/>
<comment type="caution">
    <text evidence="1">The sequence shown here is derived from an EMBL/GenBank/DDBJ whole genome shotgun (WGS) entry which is preliminary data.</text>
</comment>
<evidence type="ECO:0000313" key="1">
    <source>
        <dbReference type="EMBL" id="KJL38811.1"/>
    </source>
</evidence>